<reference evidence="2 3" key="1">
    <citation type="submission" date="2016-08" db="EMBL/GenBank/DDBJ databases">
        <title>Genome of Bacillus solimangrovi GH2-4.</title>
        <authorList>
            <person name="Lim S."/>
            <person name="Kim B.-C."/>
        </authorList>
    </citation>
    <scope>NUCLEOTIDE SEQUENCE [LARGE SCALE GENOMIC DNA]</scope>
    <source>
        <strain evidence="2 3">GH2-4</strain>
    </source>
</reference>
<accession>A0A1E5LFP6</accession>
<keyword evidence="3" id="KW-1185">Reference proteome</keyword>
<sequence>MKLKTLLIMIAFYTIIVISLTVYTEHSKLDQPLFADHYIYREEKDIRNAYIYLYYVTNLNDNPQITSISDSSTEKGIEFNIVSEQELYNEGRYTVHELLITPHRYRKDFDNGIDLEELQVTMSDGSRYVTKIGHIYMKEKQDEGNDLFHFVSTVSSNRGLTESKQYANKELIVHHAYVPFLKQIQANYDIKINGDLLDYEIEDEQLESGNAPFHPVSIKNAPLMLDEGDYLTVIAQLMEQDKFIAYDFPVSVLVEADKKYIKEVNLIQDTPRFSKESMQELLKERGEQP</sequence>
<evidence type="ECO:0000313" key="3">
    <source>
        <dbReference type="Proteomes" id="UP000095209"/>
    </source>
</evidence>
<evidence type="ECO:0000256" key="1">
    <source>
        <dbReference type="SAM" id="Phobius"/>
    </source>
</evidence>
<evidence type="ECO:0000313" key="2">
    <source>
        <dbReference type="EMBL" id="OEH92908.1"/>
    </source>
</evidence>
<keyword evidence="1" id="KW-0812">Transmembrane</keyword>
<dbReference type="STRING" id="1305675.BFG57_14640"/>
<organism evidence="2 3">
    <name type="scientific">Bacillus solimangrovi</name>
    <dbReference type="NCBI Taxonomy" id="1305675"/>
    <lineage>
        <taxon>Bacteria</taxon>
        <taxon>Bacillati</taxon>
        <taxon>Bacillota</taxon>
        <taxon>Bacilli</taxon>
        <taxon>Bacillales</taxon>
        <taxon>Bacillaceae</taxon>
        <taxon>Bacillus</taxon>
    </lineage>
</organism>
<keyword evidence="1" id="KW-0472">Membrane</keyword>
<comment type="caution">
    <text evidence="2">The sequence shown here is derived from an EMBL/GenBank/DDBJ whole genome shotgun (WGS) entry which is preliminary data.</text>
</comment>
<dbReference type="EMBL" id="MJEH01000021">
    <property type="protein sequence ID" value="OEH92908.1"/>
    <property type="molecule type" value="Genomic_DNA"/>
</dbReference>
<proteinExistence type="predicted"/>
<gene>
    <name evidence="2" type="ORF">BFG57_14640</name>
</gene>
<dbReference type="OrthoDB" id="1905191at2"/>
<dbReference type="AlphaFoldDB" id="A0A1E5LFP6"/>
<dbReference type="Proteomes" id="UP000095209">
    <property type="component" value="Unassembled WGS sequence"/>
</dbReference>
<name>A0A1E5LFP6_9BACI</name>
<dbReference type="RefSeq" id="WP_069717086.1">
    <property type="nucleotide sequence ID" value="NZ_MJEH01000021.1"/>
</dbReference>
<keyword evidence="1" id="KW-1133">Transmembrane helix</keyword>
<protein>
    <submittedName>
        <fullName evidence="2">Uncharacterized protein</fullName>
    </submittedName>
</protein>
<feature type="transmembrane region" description="Helical" evidence="1">
    <location>
        <begin position="6"/>
        <end position="24"/>
    </location>
</feature>